<comment type="subcellular location">
    <subcellularLocation>
        <location evidence="1">Peroxisome</location>
    </subcellularLocation>
</comment>
<dbReference type="InterPro" id="IPR000873">
    <property type="entry name" value="AMP-dep_synth/lig_dom"/>
</dbReference>
<protein>
    <submittedName>
        <fullName evidence="7">Uncharacterized protein</fullName>
    </submittedName>
</protein>
<evidence type="ECO:0000259" key="5">
    <source>
        <dbReference type="Pfam" id="PF00501"/>
    </source>
</evidence>
<keyword evidence="3" id="KW-0436">Ligase</keyword>
<dbReference type="InterPro" id="IPR042099">
    <property type="entry name" value="ANL_N_sf"/>
</dbReference>
<evidence type="ECO:0000256" key="4">
    <source>
        <dbReference type="ARBA" id="ARBA00023140"/>
    </source>
</evidence>
<proteinExistence type="inferred from homology"/>
<feature type="domain" description="AMP-binding enzyme C-terminal" evidence="6">
    <location>
        <begin position="425"/>
        <end position="498"/>
    </location>
</feature>
<evidence type="ECO:0000259" key="6">
    <source>
        <dbReference type="Pfam" id="PF13193"/>
    </source>
</evidence>
<feature type="domain" description="AMP-dependent synthetase/ligase" evidence="5">
    <location>
        <begin position="35"/>
        <end position="336"/>
    </location>
</feature>
<evidence type="ECO:0000313" key="7">
    <source>
        <dbReference type="EMBL" id="CAD7280361.1"/>
    </source>
</evidence>
<dbReference type="OrthoDB" id="10253869at2759"/>
<dbReference type="Gene3D" id="3.40.50.12780">
    <property type="entry name" value="N-terminal domain of ligase-like"/>
    <property type="match status" value="1"/>
</dbReference>
<sequence>MTDCKIITSPLPKRDPGLARDASFWSFAESKIKKTIADQGEKPLWIDGSTDEQISNVEFLRRTKSIARILREEFGVKRGSVVLFCSKNDLQYYIPVYATFALGAIAYQIPTVLAVDGVERCLSEEKHVPVIFCDDQILPDVEKCLENHFPDDESPEKSKIVIVAGRSTKYKKLRELLQETGPDDIVFPELNPRDVCAIFVTSGTTGPPKSAAHTHYSLLSATYNSDITGTEDDWYNVKLFHGNQGHIGAFYFFLCAISTAGTSITFSNYDENQLLATVERYKATCILLYASDSLYLAKLDKLEWSKYDLSSVKMILTGASIFQPMTRAPIENMFPNLAMPIAQVVNLDDGGELGPDERGEIWIHTPFIIKDYRNRPDLTSAAITFDGWYKTGDYGFYDIKKRLHIVDRVKDLIRLDNGVDVSPSEIENIILQHPSVKQVGVTGVEFGNEKSILPRAFIVLRENSADVKPEEIVKFVQGRAEDTNLCIRGGAEIVETLVTYPGGKIYRRLLRENYAKRQELHGVP</sequence>
<name>A0A7R9BUM9_9CRUS</name>
<dbReference type="SUPFAM" id="SSF56801">
    <property type="entry name" value="Acetyl-CoA synthetase-like"/>
    <property type="match status" value="1"/>
</dbReference>
<accession>A0A7R9BUM9</accession>
<dbReference type="PANTHER" id="PTHR24096:SF149">
    <property type="entry name" value="AMP-BINDING DOMAIN-CONTAINING PROTEIN-RELATED"/>
    <property type="match status" value="1"/>
</dbReference>
<evidence type="ECO:0000256" key="1">
    <source>
        <dbReference type="ARBA" id="ARBA00004275"/>
    </source>
</evidence>
<dbReference type="Gene3D" id="2.30.38.10">
    <property type="entry name" value="Luciferase, Domain 3"/>
    <property type="match status" value="1"/>
</dbReference>
<dbReference type="Gene3D" id="3.30.300.30">
    <property type="match status" value="1"/>
</dbReference>
<evidence type="ECO:0000313" key="8">
    <source>
        <dbReference type="Proteomes" id="UP000678499"/>
    </source>
</evidence>
<dbReference type="GO" id="GO:0005777">
    <property type="term" value="C:peroxisome"/>
    <property type="evidence" value="ECO:0007669"/>
    <property type="project" value="UniProtKB-SubCell"/>
</dbReference>
<dbReference type="Pfam" id="PF13193">
    <property type="entry name" value="AMP-binding_C"/>
    <property type="match status" value="1"/>
</dbReference>
<dbReference type="EMBL" id="CAJPEX010002119">
    <property type="protein sequence ID" value="CAG0920513.1"/>
    <property type="molecule type" value="Genomic_DNA"/>
</dbReference>
<evidence type="ECO:0000256" key="2">
    <source>
        <dbReference type="ARBA" id="ARBA00006432"/>
    </source>
</evidence>
<dbReference type="Proteomes" id="UP000678499">
    <property type="component" value="Unassembled WGS sequence"/>
</dbReference>
<dbReference type="InterPro" id="IPR045851">
    <property type="entry name" value="AMP-bd_C_sf"/>
</dbReference>
<gene>
    <name evidence="7" type="ORF">NMOB1V02_LOCUS8021</name>
</gene>
<reference evidence="7" key="1">
    <citation type="submission" date="2020-11" db="EMBL/GenBank/DDBJ databases">
        <authorList>
            <person name="Tran Van P."/>
        </authorList>
    </citation>
    <scope>NUCLEOTIDE SEQUENCE</scope>
</reference>
<evidence type="ECO:0000256" key="3">
    <source>
        <dbReference type="ARBA" id="ARBA00022598"/>
    </source>
</evidence>
<keyword evidence="4" id="KW-0576">Peroxisome</keyword>
<comment type="similarity">
    <text evidence="2">Belongs to the ATP-dependent AMP-binding enzyme family.</text>
</comment>
<keyword evidence="8" id="KW-1185">Reference proteome</keyword>
<dbReference type="EMBL" id="OA884156">
    <property type="protein sequence ID" value="CAD7280361.1"/>
    <property type="molecule type" value="Genomic_DNA"/>
</dbReference>
<dbReference type="InterPro" id="IPR025110">
    <property type="entry name" value="AMP-bd_C"/>
</dbReference>
<dbReference type="GO" id="GO:0016405">
    <property type="term" value="F:CoA-ligase activity"/>
    <property type="evidence" value="ECO:0007669"/>
    <property type="project" value="TreeGrafter"/>
</dbReference>
<dbReference type="AlphaFoldDB" id="A0A7R9BUM9"/>
<organism evidence="7">
    <name type="scientific">Notodromas monacha</name>
    <dbReference type="NCBI Taxonomy" id="399045"/>
    <lineage>
        <taxon>Eukaryota</taxon>
        <taxon>Metazoa</taxon>
        <taxon>Ecdysozoa</taxon>
        <taxon>Arthropoda</taxon>
        <taxon>Crustacea</taxon>
        <taxon>Oligostraca</taxon>
        <taxon>Ostracoda</taxon>
        <taxon>Podocopa</taxon>
        <taxon>Podocopida</taxon>
        <taxon>Cypridocopina</taxon>
        <taxon>Cypridoidea</taxon>
        <taxon>Cyprididae</taxon>
        <taxon>Notodromas</taxon>
    </lineage>
</organism>
<dbReference type="Pfam" id="PF00501">
    <property type="entry name" value="AMP-binding"/>
    <property type="match status" value="1"/>
</dbReference>
<dbReference type="PANTHER" id="PTHR24096">
    <property type="entry name" value="LONG-CHAIN-FATTY-ACID--COA LIGASE"/>
    <property type="match status" value="1"/>
</dbReference>